<proteinExistence type="inferred from homology"/>
<dbReference type="Proteomes" id="UP000034837">
    <property type="component" value="Unassembled WGS sequence"/>
</dbReference>
<dbReference type="GO" id="GO:0003735">
    <property type="term" value="F:structural constituent of ribosome"/>
    <property type="evidence" value="ECO:0007669"/>
    <property type="project" value="InterPro"/>
</dbReference>
<keyword evidence="9" id="KW-0820">tRNA-binding</keyword>
<evidence type="ECO:0000256" key="3">
    <source>
        <dbReference type="ARBA" id="ARBA00022730"/>
    </source>
</evidence>
<dbReference type="GO" id="GO:0006417">
    <property type="term" value="P:regulation of translation"/>
    <property type="evidence" value="ECO:0007669"/>
    <property type="project" value="UniProtKB-KW"/>
</dbReference>
<dbReference type="PATRIC" id="fig|1619039.3.peg.548"/>
<organism evidence="11 12">
    <name type="scientific">Candidatus Magasanikbacteria bacterium GW2011_GWA2_42_32</name>
    <dbReference type="NCBI Taxonomy" id="1619039"/>
    <lineage>
        <taxon>Bacteria</taxon>
        <taxon>Candidatus Magasanikiibacteriota</taxon>
    </lineage>
</organism>
<dbReference type="GO" id="GO:0015934">
    <property type="term" value="C:large ribosomal subunit"/>
    <property type="evidence" value="ECO:0007669"/>
    <property type="project" value="InterPro"/>
</dbReference>
<dbReference type="InterPro" id="IPR005878">
    <property type="entry name" value="Ribosom_uL1_bac-type"/>
</dbReference>
<comment type="function">
    <text evidence="9">Binds directly to 23S rRNA. The L1 stalk is quite mobile in the ribosome, and is involved in E site tRNA release.</text>
</comment>
<dbReference type="GO" id="GO:0006412">
    <property type="term" value="P:translation"/>
    <property type="evidence" value="ECO:0007669"/>
    <property type="project" value="UniProtKB-UniRule"/>
</dbReference>
<dbReference type="Gene3D" id="3.30.190.20">
    <property type="match status" value="1"/>
</dbReference>
<keyword evidence="4 9" id="KW-0810">Translation regulation</keyword>
<dbReference type="PIRSF" id="PIRSF002155">
    <property type="entry name" value="Ribosomal_L1"/>
    <property type="match status" value="1"/>
</dbReference>
<evidence type="ECO:0000313" key="11">
    <source>
        <dbReference type="EMBL" id="KKS57183.1"/>
    </source>
</evidence>
<accession>A0A0G1D589</accession>
<protein>
    <recommendedName>
        <fullName evidence="8 9">Large ribosomal subunit protein uL1</fullName>
    </recommendedName>
</protein>
<comment type="subunit">
    <text evidence="9">Part of the 50S ribosomal subunit.</text>
</comment>
<dbReference type="HAMAP" id="MF_01318_B">
    <property type="entry name" value="Ribosomal_uL1_B"/>
    <property type="match status" value="1"/>
</dbReference>
<keyword evidence="6 9" id="KW-0689">Ribosomal protein</keyword>
<evidence type="ECO:0000256" key="6">
    <source>
        <dbReference type="ARBA" id="ARBA00022980"/>
    </source>
</evidence>
<dbReference type="CDD" id="cd00403">
    <property type="entry name" value="Ribosomal_L1"/>
    <property type="match status" value="1"/>
</dbReference>
<dbReference type="InterPro" id="IPR023674">
    <property type="entry name" value="Ribosomal_uL1-like"/>
</dbReference>
<keyword evidence="7 9" id="KW-0687">Ribonucleoprotein</keyword>
<dbReference type="Gene3D" id="3.40.50.790">
    <property type="match status" value="1"/>
</dbReference>
<dbReference type="InterPro" id="IPR002143">
    <property type="entry name" value="Ribosomal_uL1"/>
</dbReference>
<reference evidence="11 12" key="1">
    <citation type="journal article" date="2015" name="Nature">
        <title>rRNA introns, odd ribosomes, and small enigmatic genomes across a large radiation of phyla.</title>
        <authorList>
            <person name="Brown C.T."/>
            <person name="Hug L.A."/>
            <person name="Thomas B.C."/>
            <person name="Sharon I."/>
            <person name="Castelle C.J."/>
            <person name="Singh A."/>
            <person name="Wilkins M.J."/>
            <person name="Williams K.H."/>
            <person name="Banfield J.F."/>
        </authorList>
    </citation>
    <scope>NUCLEOTIDE SEQUENCE [LARGE SCALE GENOMIC DNA]</scope>
</reference>
<dbReference type="InterPro" id="IPR028364">
    <property type="entry name" value="Ribosomal_uL1/biogenesis"/>
</dbReference>
<evidence type="ECO:0000256" key="1">
    <source>
        <dbReference type="ARBA" id="ARBA00010531"/>
    </source>
</evidence>
<dbReference type="GO" id="GO:0000049">
    <property type="term" value="F:tRNA binding"/>
    <property type="evidence" value="ECO:0007669"/>
    <property type="project" value="UniProtKB-KW"/>
</dbReference>
<evidence type="ECO:0000256" key="9">
    <source>
        <dbReference type="HAMAP-Rule" id="MF_01318"/>
    </source>
</evidence>
<comment type="similarity">
    <text evidence="1 9 10">Belongs to the universal ribosomal protein uL1 family.</text>
</comment>
<dbReference type="FunFam" id="3.40.50.790:FF:000001">
    <property type="entry name" value="50S ribosomal protein L1"/>
    <property type="match status" value="1"/>
</dbReference>
<evidence type="ECO:0000256" key="8">
    <source>
        <dbReference type="ARBA" id="ARBA00035241"/>
    </source>
</evidence>
<keyword evidence="3 9" id="KW-0699">rRNA-binding</keyword>
<evidence type="ECO:0000256" key="4">
    <source>
        <dbReference type="ARBA" id="ARBA00022845"/>
    </source>
</evidence>
<dbReference type="PANTHER" id="PTHR36427">
    <property type="entry name" value="54S RIBOSOMAL PROTEIN L1, MITOCHONDRIAL"/>
    <property type="match status" value="1"/>
</dbReference>
<comment type="caution">
    <text evidence="11">The sequence shown here is derived from an EMBL/GenBank/DDBJ whole genome shotgun (WGS) entry which is preliminary data.</text>
</comment>
<dbReference type="PROSITE" id="PS01199">
    <property type="entry name" value="RIBOSOMAL_L1"/>
    <property type="match status" value="1"/>
</dbReference>
<dbReference type="Pfam" id="PF00687">
    <property type="entry name" value="Ribosomal_L1"/>
    <property type="match status" value="1"/>
</dbReference>
<evidence type="ECO:0000256" key="5">
    <source>
        <dbReference type="ARBA" id="ARBA00022884"/>
    </source>
</evidence>
<dbReference type="SUPFAM" id="SSF56808">
    <property type="entry name" value="Ribosomal protein L1"/>
    <property type="match status" value="1"/>
</dbReference>
<gene>
    <name evidence="9" type="primary">rplA</name>
    <name evidence="11" type="ORF">UV20_C0003G0125</name>
</gene>
<name>A0A0G1D589_9BACT</name>
<keyword evidence="5 9" id="KW-0694">RNA-binding</keyword>
<dbReference type="InterPro" id="IPR016095">
    <property type="entry name" value="Ribosomal_uL1_3-a/b-sand"/>
</dbReference>
<keyword evidence="2 9" id="KW-0678">Repressor</keyword>
<evidence type="ECO:0000313" key="12">
    <source>
        <dbReference type="Proteomes" id="UP000034837"/>
    </source>
</evidence>
<dbReference type="AlphaFoldDB" id="A0A0G1D589"/>
<comment type="function">
    <text evidence="9">Protein L1 is also a translational repressor protein, it controls the translation of the L11 operon by binding to its mRNA.</text>
</comment>
<dbReference type="EMBL" id="LCDO01000003">
    <property type="protein sequence ID" value="KKS57183.1"/>
    <property type="molecule type" value="Genomic_DNA"/>
</dbReference>
<evidence type="ECO:0000256" key="7">
    <source>
        <dbReference type="ARBA" id="ARBA00023274"/>
    </source>
</evidence>
<dbReference type="PANTHER" id="PTHR36427:SF3">
    <property type="entry name" value="LARGE RIBOSOMAL SUBUNIT PROTEIN UL1M"/>
    <property type="match status" value="1"/>
</dbReference>
<evidence type="ECO:0000256" key="2">
    <source>
        <dbReference type="ARBA" id="ARBA00022491"/>
    </source>
</evidence>
<dbReference type="NCBIfam" id="TIGR01169">
    <property type="entry name" value="rplA_bact"/>
    <property type="match status" value="1"/>
</dbReference>
<dbReference type="InterPro" id="IPR023673">
    <property type="entry name" value="Ribosomal_uL1_CS"/>
</dbReference>
<dbReference type="GO" id="GO:0019843">
    <property type="term" value="F:rRNA binding"/>
    <property type="evidence" value="ECO:0007669"/>
    <property type="project" value="UniProtKB-UniRule"/>
</dbReference>
<evidence type="ECO:0000256" key="10">
    <source>
        <dbReference type="RuleBase" id="RU000659"/>
    </source>
</evidence>
<sequence length="226" mass="24406">MRSKKYLKLKSQVERKKAYSLEEAIELVKKTSGTKFDATLEVHLRLGIDPKKGEEQIRGTIVLPNSFGKSKIVAAFVEAGKEDEAKAAGADLVGAEEMIEEIAKTQKINFDVAVATPSMMPKLAKVAKILGPKGLMPNPKTETVGPNIKKIIEELKKGKLAFKNDDGGNIHVAVGKVSFPTDKILANLQAVLDVIKKIKPASSKGTYIKNSILTSTMGPAVKIQVV</sequence>